<name>A7SF77_NEMVE</name>
<dbReference type="PANTHER" id="PTHR24024">
    <property type="entry name" value="PULMONARY SURFACTANT-ASSOCIATED PROTEIN A"/>
    <property type="match status" value="1"/>
</dbReference>
<dbReference type="HOGENOM" id="CLU_056628_3_1_1"/>
<dbReference type="InterPro" id="IPR051077">
    <property type="entry name" value="Ca-dependent_lectin"/>
</dbReference>
<feature type="non-terminal residue" evidence="1">
    <location>
        <position position="1"/>
    </location>
</feature>
<dbReference type="PANTHER" id="PTHR24024:SF18">
    <property type="entry name" value="SHORT-CHAIN COLLAGEN C4-LIKE"/>
    <property type="match status" value="1"/>
</dbReference>
<protein>
    <recommendedName>
        <fullName evidence="3">Short-chain collagen C4-like</fullName>
    </recommendedName>
</protein>
<evidence type="ECO:0000313" key="2">
    <source>
        <dbReference type="Proteomes" id="UP000001593"/>
    </source>
</evidence>
<dbReference type="Proteomes" id="UP000001593">
    <property type="component" value="Unassembled WGS sequence"/>
</dbReference>
<reference evidence="1 2" key="1">
    <citation type="journal article" date="2007" name="Science">
        <title>Sea anemone genome reveals ancestral eumetazoan gene repertoire and genomic organization.</title>
        <authorList>
            <person name="Putnam N.H."/>
            <person name="Srivastava M."/>
            <person name="Hellsten U."/>
            <person name="Dirks B."/>
            <person name="Chapman J."/>
            <person name="Salamov A."/>
            <person name="Terry A."/>
            <person name="Shapiro H."/>
            <person name="Lindquist E."/>
            <person name="Kapitonov V.V."/>
            <person name="Jurka J."/>
            <person name="Genikhovich G."/>
            <person name="Grigoriev I.V."/>
            <person name="Lucas S.M."/>
            <person name="Steele R.E."/>
            <person name="Finnerty J.R."/>
            <person name="Technau U."/>
            <person name="Martindale M.Q."/>
            <person name="Rokhsar D.S."/>
        </authorList>
    </citation>
    <scope>NUCLEOTIDE SEQUENCE [LARGE SCALE GENOMIC DNA]</scope>
    <source>
        <strain evidence="2">CH2 X CH6</strain>
    </source>
</reference>
<dbReference type="PhylomeDB" id="A7SF77"/>
<dbReference type="EMBL" id="DS469642">
    <property type="protein sequence ID" value="EDO37638.1"/>
    <property type="molecule type" value="Genomic_DNA"/>
</dbReference>
<organism evidence="1 2">
    <name type="scientific">Nematostella vectensis</name>
    <name type="common">Starlet sea anemone</name>
    <dbReference type="NCBI Taxonomy" id="45351"/>
    <lineage>
        <taxon>Eukaryota</taxon>
        <taxon>Metazoa</taxon>
        <taxon>Cnidaria</taxon>
        <taxon>Anthozoa</taxon>
        <taxon>Hexacorallia</taxon>
        <taxon>Actiniaria</taxon>
        <taxon>Edwardsiidae</taxon>
        <taxon>Nematostella</taxon>
    </lineage>
</organism>
<dbReference type="InParanoid" id="A7SF77"/>
<evidence type="ECO:0008006" key="3">
    <source>
        <dbReference type="Google" id="ProtNLM"/>
    </source>
</evidence>
<keyword evidence="2" id="KW-1185">Reference proteome</keyword>
<dbReference type="AlphaFoldDB" id="A7SF77"/>
<evidence type="ECO:0000313" key="1">
    <source>
        <dbReference type="EMBL" id="EDO37638.1"/>
    </source>
</evidence>
<accession>A7SF77</accession>
<dbReference type="GO" id="GO:0005615">
    <property type="term" value="C:extracellular space"/>
    <property type="evidence" value="ECO:0000318"/>
    <property type="project" value="GO_Central"/>
</dbReference>
<proteinExistence type="predicted"/>
<sequence>GRIYQTEYEVNDNSIFARGLHDYDAPCAACYVPKRTANIMIPATTACPSGWTREYWGYLMTSHYAQAHEYEYICVDTNAQAFPGSHANHNGALLYPVQVSCSGPQCKYYQGDKELTCVVCTK</sequence>
<dbReference type="OMA" id="HEYEYIC"/>
<gene>
    <name evidence="1" type="ORF">NEMVEDRAFT_v1g116188</name>
</gene>